<keyword evidence="4" id="KW-1185">Reference proteome</keyword>
<dbReference type="SUPFAM" id="SSF57667">
    <property type="entry name" value="beta-beta-alpha zinc fingers"/>
    <property type="match status" value="1"/>
</dbReference>
<accession>A0A0D0A0H7</accession>
<reference evidence="3 4" key="1">
    <citation type="submission" date="2014-04" db="EMBL/GenBank/DDBJ databases">
        <authorList>
            <consortium name="DOE Joint Genome Institute"/>
            <person name="Kuo A."/>
            <person name="Kohler A."/>
            <person name="Costa M.D."/>
            <person name="Nagy L.G."/>
            <person name="Floudas D."/>
            <person name="Copeland A."/>
            <person name="Barry K.W."/>
            <person name="Cichocki N."/>
            <person name="Veneault-Fourrey C."/>
            <person name="LaButti K."/>
            <person name="Lindquist E.A."/>
            <person name="Lipzen A."/>
            <person name="Lundell T."/>
            <person name="Morin E."/>
            <person name="Murat C."/>
            <person name="Sun H."/>
            <person name="Tunlid A."/>
            <person name="Henrissat B."/>
            <person name="Grigoriev I.V."/>
            <person name="Hibbett D.S."/>
            <person name="Martin F."/>
            <person name="Nordberg H.P."/>
            <person name="Cantor M.N."/>
            <person name="Hua S.X."/>
        </authorList>
    </citation>
    <scope>NUCLEOTIDE SEQUENCE [LARGE SCALE GENOMIC DNA]</scope>
    <source>
        <strain evidence="3 4">441</strain>
    </source>
</reference>
<gene>
    <name evidence="3" type="ORF">PISMIDRAFT_340141</name>
</gene>
<dbReference type="HOGENOM" id="CLU_1627740_0_0_1"/>
<dbReference type="PROSITE" id="PS50157">
    <property type="entry name" value="ZINC_FINGER_C2H2_2"/>
    <property type="match status" value="1"/>
</dbReference>
<name>A0A0D0A0H7_9AGAM</name>
<dbReference type="InterPro" id="IPR013087">
    <property type="entry name" value="Znf_C2H2_type"/>
</dbReference>
<proteinExistence type="predicted"/>
<dbReference type="STRING" id="765257.A0A0D0A0H7"/>
<feature type="domain" description="C2H2-type" evidence="2">
    <location>
        <begin position="128"/>
        <end position="149"/>
    </location>
</feature>
<dbReference type="AlphaFoldDB" id="A0A0D0A0H7"/>
<dbReference type="Gene3D" id="3.30.160.60">
    <property type="entry name" value="Classic Zinc Finger"/>
    <property type="match status" value="1"/>
</dbReference>
<dbReference type="InterPro" id="IPR036236">
    <property type="entry name" value="Znf_C2H2_sf"/>
</dbReference>
<reference evidence="4" key="2">
    <citation type="submission" date="2015-01" db="EMBL/GenBank/DDBJ databases">
        <title>Evolutionary Origins and Diversification of the Mycorrhizal Mutualists.</title>
        <authorList>
            <consortium name="DOE Joint Genome Institute"/>
            <consortium name="Mycorrhizal Genomics Consortium"/>
            <person name="Kohler A."/>
            <person name="Kuo A."/>
            <person name="Nagy L.G."/>
            <person name="Floudas D."/>
            <person name="Copeland A."/>
            <person name="Barry K.W."/>
            <person name="Cichocki N."/>
            <person name="Veneault-Fourrey C."/>
            <person name="LaButti K."/>
            <person name="Lindquist E.A."/>
            <person name="Lipzen A."/>
            <person name="Lundell T."/>
            <person name="Morin E."/>
            <person name="Murat C."/>
            <person name="Riley R."/>
            <person name="Ohm R."/>
            <person name="Sun H."/>
            <person name="Tunlid A."/>
            <person name="Henrissat B."/>
            <person name="Grigoriev I.V."/>
            <person name="Hibbett D.S."/>
            <person name="Martin F."/>
        </authorList>
    </citation>
    <scope>NUCLEOTIDE SEQUENCE [LARGE SCALE GENOMIC DNA]</scope>
    <source>
        <strain evidence="4">441</strain>
    </source>
</reference>
<dbReference type="Proteomes" id="UP000054018">
    <property type="component" value="Unassembled WGS sequence"/>
</dbReference>
<dbReference type="EMBL" id="KN833707">
    <property type="protein sequence ID" value="KIK25543.1"/>
    <property type="molecule type" value="Genomic_DNA"/>
</dbReference>
<dbReference type="OrthoDB" id="3437960at2759"/>
<evidence type="ECO:0000256" key="1">
    <source>
        <dbReference type="PROSITE-ProRule" id="PRU00042"/>
    </source>
</evidence>
<sequence>MMARRHSLPRICIAYTTECSWISRQRYPSPMKEQPSTISLPDNRAAAIGLWPAHSTGNPQRTYPCPLGSGCAVPLEGTTTSVYRHLRRHGLIHGHRDRAPCPWPGCHKDISWGNVARHIVERHLGVKLPCTFCGKLYTRKDSLNAHMRVCVARTFGISDPGNC</sequence>
<evidence type="ECO:0000259" key="2">
    <source>
        <dbReference type="PROSITE" id="PS50157"/>
    </source>
</evidence>
<evidence type="ECO:0000313" key="4">
    <source>
        <dbReference type="Proteomes" id="UP000054018"/>
    </source>
</evidence>
<keyword evidence="1" id="KW-0479">Metal-binding</keyword>
<dbReference type="GO" id="GO:0008270">
    <property type="term" value="F:zinc ion binding"/>
    <property type="evidence" value="ECO:0007669"/>
    <property type="project" value="UniProtKB-KW"/>
</dbReference>
<protein>
    <submittedName>
        <fullName evidence="3">Unplaced genomic scaffold scaffold_23, whole genome shotgun sequence</fullName>
    </submittedName>
</protein>
<evidence type="ECO:0000313" key="3">
    <source>
        <dbReference type="EMBL" id="KIK25543.1"/>
    </source>
</evidence>
<keyword evidence="1" id="KW-0862">Zinc</keyword>
<organism evidence="3 4">
    <name type="scientific">Pisolithus microcarpus 441</name>
    <dbReference type="NCBI Taxonomy" id="765257"/>
    <lineage>
        <taxon>Eukaryota</taxon>
        <taxon>Fungi</taxon>
        <taxon>Dikarya</taxon>
        <taxon>Basidiomycota</taxon>
        <taxon>Agaricomycotina</taxon>
        <taxon>Agaricomycetes</taxon>
        <taxon>Agaricomycetidae</taxon>
        <taxon>Boletales</taxon>
        <taxon>Sclerodermatineae</taxon>
        <taxon>Pisolithaceae</taxon>
        <taxon>Pisolithus</taxon>
    </lineage>
</organism>
<keyword evidence="1" id="KW-0863">Zinc-finger</keyword>